<name>A0A183Q0T5_9TREM</name>
<dbReference type="EMBL" id="UZAL01043905">
    <property type="protein sequence ID" value="VDP81889.1"/>
    <property type="molecule type" value="Genomic_DNA"/>
</dbReference>
<dbReference type="Proteomes" id="UP000269396">
    <property type="component" value="Unassembled WGS sequence"/>
</dbReference>
<feature type="region of interest" description="Disordered" evidence="1">
    <location>
        <begin position="83"/>
        <end position="181"/>
    </location>
</feature>
<accession>A0A183Q0T5</accession>
<dbReference type="GO" id="GO:0003723">
    <property type="term" value="F:RNA binding"/>
    <property type="evidence" value="ECO:0007669"/>
    <property type="project" value="InterPro"/>
</dbReference>
<dbReference type="Pfam" id="PF08147">
    <property type="entry name" value="DBP10CT"/>
    <property type="match status" value="1"/>
</dbReference>
<feature type="compositionally biased region" description="Polar residues" evidence="1">
    <location>
        <begin position="99"/>
        <end position="112"/>
    </location>
</feature>
<evidence type="ECO:0000313" key="3">
    <source>
        <dbReference type="Proteomes" id="UP000269396"/>
    </source>
</evidence>
<gene>
    <name evidence="2" type="ORF">SMTD_LOCUS20221</name>
</gene>
<dbReference type="GO" id="GO:0005524">
    <property type="term" value="F:ATP binding"/>
    <property type="evidence" value="ECO:0007669"/>
    <property type="project" value="InterPro"/>
</dbReference>
<feature type="compositionally biased region" description="Basic and acidic residues" evidence="1">
    <location>
        <begin position="113"/>
        <end position="132"/>
    </location>
</feature>
<organism evidence="2 3">
    <name type="scientific">Schistosoma mattheei</name>
    <dbReference type="NCBI Taxonomy" id="31246"/>
    <lineage>
        <taxon>Eukaryota</taxon>
        <taxon>Metazoa</taxon>
        <taxon>Spiralia</taxon>
        <taxon>Lophotrochozoa</taxon>
        <taxon>Platyhelminthes</taxon>
        <taxon>Trematoda</taxon>
        <taxon>Digenea</taxon>
        <taxon>Strigeidida</taxon>
        <taxon>Schistosomatoidea</taxon>
        <taxon>Schistosomatidae</taxon>
        <taxon>Schistosoma</taxon>
    </lineage>
</organism>
<protein>
    <submittedName>
        <fullName evidence="2">Uncharacterized protein</fullName>
    </submittedName>
</protein>
<dbReference type="InterPro" id="IPR012541">
    <property type="entry name" value="DBP10_C"/>
</dbReference>
<proteinExistence type="predicted"/>
<sequence length="181" mass="21259">MDAAQGKANMKRIKTESGVWIPASYKTDKYKLWLKKSKSDIIQETSKNTEESSSFIDASNTRKRFSKYGDVIELPDTNEVTGKQNHFFKSSTGHKSKKQQLTPKFTVIGSQKWQDRATSRQKERLQNAEERQKIRKPKGSRTFGQLRLPEQILKQRKLREKQKQRAQKNRNNNQSHKKRKH</sequence>
<evidence type="ECO:0000313" key="2">
    <source>
        <dbReference type="EMBL" id="VDP81889.1"/>
    </source>
</evidence>
<reference evidence="2 3" key="1">
    <citation type="submission" date="2018-11" db="EMBL/GenBank/DDBJ databases">
        <authorList>
            <consortium name="Pathogen Informatics"/>
        </authorList>
    </citation>
    <scope>NUCLEOTIDE SEQUENCE [LARGE SCALE GENOMIC DNA]</scope>
    <source>
        <strain>Denwood</strain>
        <strain evidence="3">Zambia</strain>
    </source>
</reference>
<keyword evidence="3" id="KW-1185">Reference proteome</keyword>
<dbReference type="GO" id="GO:0005634">
    <property type="term" value="C:nucleus"/>
    <property type="evidence" value="ECO:0007669"/>
    <property type="project" value="InterPro"/>
</dbReference>
<feature type="compositionally biased region" description="Basic residues" evidence="1">
    <location>
        <begin position="154"/>
        <end position="168"/>
    </location>
</feature>
<dbReference type="AlphaFoldDB" id="A0A183Q0T5"/>
<evidence type="ECO:0000256" key="1">
    <source>
        <dbReference type="SAM" id="MobiDB-lite"/>
    </source>
</evidence>
<dbReference type="STRING" id="31246.A0A183Q0T5"/>
<dbReference type="GO" id="GO:0003724">
    <property type="term" value="F:RNA helicase activity"/>
    <property type="evidence" value="ECO:0007669"/>
    <property type="project" value="InterPro"/>
</dbReference>